<feature type="domain" description="BZIP" evidence="2">
    <location>
        <begin position="524"/>
        <end position="587"/>
    </location>
</feature>
<feature type="region of interest" description="Disordered" evidence="1">
    <location>
        <begin position="439"/>
        <end position="564"/>
    </location>
</feature>
<dbReference type="AlphaFoldDB" id="A0A6J2SXU3"/>
<feature type="compositionally biased region" description="Polar residues" evidence="1">
    <location>
        <begin position="439"/>
        <end position="465"/>
    </location>
</feature>
<evidence type="ECO:0000259" key="2">
    <source>
        <dbReference type="PROSITE" id="PS50217"/>
    </source>
</evidence>
<feature type="compositionally biased region" description="Basic and acidic residues" evidence="1">
    <location>
        <begin position="504"/>
        <end position="536"/>
    </location>
</feature>
<sequence>MIQEPTQVQKEDSDFPSYQYQMKSTWPILIHTQPYSKIILLKLPRSQTQSNRTEQSAPRTRFIRIPFLPGSVPATASVKQATPTASFSLASPITLAATTSRTAPTMTIFPEECSNSYSLTYQAANDQAVGPPSETSVQIGSLPMMAPTVEVSSPNPPQTLASMAGIQLTGSELLSQQDMSGAMPTATVEEINVPVFIDEYLQDIEAASSRNSNKSDNGNEICTETDICDFNMDLIAGGIMDDDQLLCSIQNKDDIFDNNLDFFMEDIERNGNLINISGNLHVTLDSCMKSSQNPMLGSFSQNSEILFNEEPMIPDNNSITENFTYCSQNSLGFGNLEHEEAKPIIKQEVSGIYTSYKINENICVGAKRTASTSGLDIFSTQPAKRSNLKLSLVSTPNPTSQILNTPQLVDSILDFEELKPKEEIHKDLLSTEENTVSTFNDFSAPNTPQSTYSAVSSSKLTNRTGGSEFITAPVSPASPASTISTSQFSIGSASGSVRRKRGRPAKEHSDGPDPELMSRLDDEERKAYTDRLKNNEASRQSRKKTKQREEEEIQEEKGLTTENDKLKIISERLQRQENRLKKAVENRFLQNSTYNKHGH</sequence>
<evidence type="ECO:0000313" key="4">
    <source>
        <dbReference type="RefSeq" id="XP_030369395.1"/>
    </source>
</evidence>
<protein>
    <submittedName>
        <fullName evidence="4 5">Uncharacterized protein LOC115620338</fullName>
    </submittedName>
</protein>
<dbReference type="GeneID" id="115620338"/>
<keyword evidence="3" id="KW-1185">Reference proteome</keyword>
<dbReference type="RefSeq" id="XP_030369395.1">
    <property type="nucleotide sequence ID" value="XM_030513535.1"/>
</dbReference>
<feature type="compositionally biased region" description="Low complexity" evidence="1">
    <location>
        <begin position="470"/>
        <end position="486"/>
    </location>
</feature>
<evidence type="ECO:0000313" key="5">
    <source>
        <dbReference type="RefSeq" id="XP_030369396.1"/>
    </source>
</evidence>
<reference evidence="4 5" key="1">
    <citation type="submission" date="2025-04" db="UniProtKB">
        <authorList>
            <consortium name="RefSeq"/>
        </authorList>
    </citation>
    <scope>IDENTIFICATION</scope>
    <source>
        <strain evidence="4 5">11010-0011.00</strain>
        <tissue evidence="4 5">Whole body</tissue>
    </source>
</reference>
<dbReference type="Gene3D" id="1.20.5.170">
    <property type="match status" value="1"/>
</dbReference>
<name>A0A6J2SXU3_DROLE</name>
<dbReference type="RefSeq" id="XP_030369396.1">
    <property type="nucleotide sequence ID" value="XM_030513536.1"/>
</dbReference>
<dbReference type="GO" id="GO:0005634">
    <property type="term" value="C:nucleus"/>
    <property type="evidence" value="ECO:0007669"/>
    <property type="project" value="UniProtKB-ARBA"/>
</dbReference>
<dbReference type="GO" id="GO:0003700">
    <property type="term" value="F:DNA-binding transcription factor activity"/>
    <property type="evidence" value="ECO:0007669"/>
    <property type="project" value="InterPro"/>
</dbReference>
<evidence type="ECO:0000313" key="3">
    <source>
        <dbReference type="Proteomes" id="UP000504634"/>
    </source>
</evidence>
<evidence type="ECO:0000256" key="1">
    <source>
        <dbReference type="SAM" id="MobiDB-lite"/>
    </source>
</evidence>
<dbReference type="InterPro" id="IPR046347">
    <property type="entry name" value="bZIP_sf"/>
</dbReference>
<dbReference type="Proteomes" id="UP000504634">
    <property type="component" value="Unplaced"/>
</dbReference>
<dbReference type="OrthoDB" id="6624782at2759"/>
<feature type="compositionally biased region" description="Basic and acidic residues" evidence="1">
    <location>
        <begin position="555"/>
        <end position="564"/>
    </location>
</feature>
<dbReference type="InterPro" id="IPR004827">
    <property type="entry name" value="bZIP"/>
</dbReference>
<dbReference type="PROSITE" id="PS50217">
    <property type="entry name" value="BZIP"/>
    <property type="match status" value="1"/>
</dbReference>
<gene>
    <name evidence="4 5" type="primary">LOC115620338</name>
</gene>
<organism evidence="3 5">
    <name type="scientific">Drosophila lebanonensis</name>
    <name type="common">Fruit fly</name>
    <name type="synonym">Scaptodrosophila lebanonensis</name>
    <dbReference type="NCBI Taxonomy" id="7225"/>
    <lineage>
        <taxon>Eukaryota</taxon>
        <taxon>Metazoa</taxon>
        <taxon>Ecdysozoa</taxon>
        <taxon>Arthropoda</taxon>
        <taxon>Hexapoda</taxon>
        <taxon>Insecta</taxon>
        <taxon>Pterygota</taxon>
        <taxon>Neoptera</taxon>
        <taxon>Endopterygota</taxon>
        <taxon>Diptera</taxon>
        <taxon>Brachycera</taxon>
        <taxon>Muscomorpha</taxon>
        <taxon>Ephydroidea</taxon>
        <taxon>Drosophilidae</taxon>
        <taxon>Scaptodrosophila</taxon>
    </lineage>
</organism>
<dbReference type="SUPFAM" id="SSF57959">
    <property type="entry name" value="Leucine zipper domain"/>
    <property type="match status" value="1"/>
</dbReference>
<proteinExistence type="predicted"/>
<dbReference type="PROSITE" id="PS00036">
    <property type="entry name" value="BZIP_BASIC"/>
    <property type="match status" value="1"/>
</dbReference>
<accession>A0A6J2SXU3</accession>